<dbReference type="AlphaFoldDB" id="C5AVG3"/>
<dbReference type="HOGENOM" id="CLU_3027069_0_0_5"/>
<dbReference type="STRING" id="272630.MexAM1_META1p0702"/>
<organism evidence="1 2">
    <name type="scientific">Methylorubrum extorquens (strain ATCC 14718 / DSM 1338 / JCM 2805 / NCIMB 9133 / AM1)</name>
    <name type="common">Methylobacterium extorquens</name>
    <dbReference type="NCBI Taxonomy" id="272630"/>
    <lineage>
        <taxon>Bacteria</taxon>
        <taxon>Pseudomonadati</taxon>
        <taxon>Pseudomonadota</taxon>
        <taxon>Alphaproteobacteria</taxon>
        <taxon>Hyphomicrobiales</taxon>
        <taxon>Methylobacteriaceae</taxon>
        <taxon>Methylorubrum</taxon>
    </lineage>
</organism>
<evidence type="ECO:0000313" key="2">
    <source>
        <dbReference type="Proteomes" id="UP000009081"/>
    </source>
</evidence>
<evidence type="ECO:0000313" key="1">
    <source>
        <dbReference type="EMBL" id="ACS38631.1"/>
    </source>
</evidence>
<dbReference type="Proteomes" id="UP000009081">
    <property type="component" value="Chromosome"/>
</dbReference>
<sequence length="55" mass="6154">MRRTGSAICPRGLPLRHGQSQFGAAFGLPQCSKVLNLRVSPHGWSVRFFQACNRR</sequence>
<gene>
    <name evidence="1" type="ordered locus">MexAM1_META1p0702</name>
</gene>
<accession>C5AVG3</accession>
<name>C5AVG3_METEA</name>
<keyword evidence="2" id="KW-1185">Reference proteome</keyword>
<dbReference type="KEGG" id="mea:Mex_1p0702"/>
<dbReference type="EMBL" id="CP001510">
    <property type="protein sequence ID" value="ACS38631.1"/>
    <property type="molecule type" value="Genomic_DNA"/>
</dbReference>
<protein>
    <submittedName>
        <fullName evidence="1">Uncharacterized protein</fullName>
    </submittedName>
</protein>
<proteinExistence type="predicted"/>
<reference evidence="1 2" key="1">
    <citation type="journal article" date="2009" name="PLoS ONE">
        <title>Methylobacterium genome sequences: a reference blueprint to investigate microbial metabolism of C1 compounds from natural and industrial sources.</title>
        <authorList>
            <person name="Vuilleumier S."/>
            <person name="Chistoserdova L."/>
            <person name="Lee M.-C."/>
            <person name="Bringel F."/>
            <person name="Lajus A."/>
            <person name="Zhou Y."/>
            <person name="Gourion B."/>
            <person name="Barbe V."/>
            <person name="Chang J."/>
            <person name="Cruveiller S."/>
            <person name="Dossat C."/>
            <person name="Gillett W."/>
            <person name="Gruffaz C."/>
            <person name="Haugen E."/>
            <person name="Hourcade E."/>
            <person name="Levy R."/>
            <person name="Mangenot S."/>
            <person name="Muller E."/>
            <person name="Nadalig T."/>
            <person name="Pagni M."/>
            <person name="Penny C."/>
            <person name="Peyraud R."/>
            <person name="Robinson D.G."/>
            <person name="Roche D."/>
            <person name="Rouy Z."/>
            <person name="Saenampechek C."/>
            <person name="Salvignol G."/>
            <person name="Vallenet D."/>
            <person name="Wu Z."/>
            <person name="Marx C.J."/>
            <person name="Vorholt J.A."/>
            <person name="Olson M.V."/>
            <person name="Kaul R."/>
            <person name="Weissenbach J."/>
            <person name="Medigue C."/>
            <person name="Lidstrom M.E."/>
        </authorList>
    </citation>
    <scope>NUCLEOTIDE SEQUENCE [LARGE SCALE GENOMIC DNA]</scope>
    <source>
        <strain evidence="2">ATCC 14718 / DSM 1338 / JCM 2805 / NCIMB 9133 / AM1</strain>
    </source>
</reference>